<comment type="caution">
    <text evidence="1">The sequence shown here is derived from an EMBL/GenBank/DDBJ whole genome shotgun (WGS) entry which is preliminary data.</text>
</comment>
<dbReference type="EMBL" id="JAIOIV010000064">
    <property type="protein sequence ID" value="MBZ0156109.1"/>
    <property type="molecule type" value="Genomic_DNA"/>
</dbReference>
<accession>A0A953LZW3</accession>
<evidence type="ECO:0000313" key="1">
    <source>
        <dbReference type="EMBL" id="MBZ0156109.1"/>
    </source>
</evidence>
<dbReference type="AlphaFoldDB" id="A0A953LZW3"/>
<organism evidence="1 2">
    <name type="scientific">Candidatus Nitrobium versatile</name>
    <dbReference type="NCBI Taxonomy" id="2884831"/>
    <lineage>
        <taxon>Bacteria</taxon>
        <taxon>Pseudomonadati</taxon>
        <taxon>Nitrospirota</taxon>
        <taxon>Nitrospiria</taxon>
        <taxon>Nitrospirales</taxon>
        <taxon>Nitrospiraceae</taxon>
        <taxon>Candidatus Nitrobium</taxon>
    </lineage>
</organism>
<dbReference type="SUPFAM" id="SSF48695">
    <property type="entry name" value="Multiheme cytochromes"/>
    <property type="match status" value="1"/>
</dbReference>
<name>A0A953LZW3_9BACT</name>
<evidence type="ECO:0008006" key="3">
    <source>
        <dbReference type="Google" id="ProtNLM"/>
    </source>
</evidence>
<sequence>MKCSVCHYAFGNADGSAKTFPATYDGNGNVIYPAVDIMKIDHQFAKGNNLPDGKNMDNLDNTVTCASCHTERTHPNTGTAPDPSNTHAGFPAFHFEKIDCRVCHIPALNGPQQWVLADFTVGPYRIFERNQVTENSNGVNYKPLYMWRTVEHSGKVIIEPVVTTSVAIWVDGDSSKSTYQRVAKSAAEARRTALGFNANGVAVWPLNRSQNGDTSLIVNTTEEITDMVSRVKSAAGGTITPVNDTQ</sequence>
<gene>
    <name evidence="1" type="ORF">K8I29_07825</name>
</gene>
<dbReference type="Proteomes" id="UP000705867">
    <property type="component" value="Unassembled WGS sequence"/>
</dbReference>
<evidence type="ECO:0000313" key="2">
    <source>
        <dbReference type="Proteomes" id="UP000705867"/>
    </source>
</evidence>
<proteinExistence type="predicted"/>
<reference evidence="1" key="2">
    <citation type="submission" date="2021-08" db="EMBL/GenBank/DDBJ databases">
        <authorList>
            <person name="Dalcin Martins P."/>
        </authorList>
    </citation>
    <scope>NUCLEOTIDE SEQUENCE</scope>
    <source>
        <strain evidence="1">MAG_39</strain>
    </source>
</reference>
<dbReference type="InterPro" id="IPR036280">
    <property type="entry name" value="Multihaem_cyt_sf"/>
</dbReference>
<reference evidence="1" key="1">
    <citation type="journal article" date="2021" name="bioRxiv">
        <title>Unraveling nitrogen, sulfur and carbon metabolic pathways and microbial community transcriptional responses to substrate deprivation and toxicity stresses in a bioreactor mimicking anoxic brackish coastal sediment conditions.</title>
        <authorList>
            <person name="Martins P.D."/>
            <person name="Echeveste M.J."/>
            <person name="Arshad A."/>
            <person name="Kurth J."/>
            <person name="Ouboter H."/>
            <person name="Jetten M.S.M."/>
            <person name="Welte C.U."/>
        </authorList>
    </citation>
    <scope>NUCLEOTIDE SEQUENCE</scope>
    <source>
        <strain evidence="1">MAG_39</strain>
    </source>
</reference>
<protein>
    <recommendedName>
        <fullName evidence="3">Cytochrome c-552/4 domain-containing protein</fullName>
    </recommendedName>
</protein>